<keyword evidence="1" id="KW-0472">Membrane</keyword>
<dbReference type="KEGG" id="sbar:H5V43_13835"/>
<accession>A0A7M2GEM5</accession>
<protein>
    <submittedName>
        <fullName evidence="2">Uncharacterized protein</fullName>
    </submittedName>
</protein>
<sequence>MGHSRAFAIMSRNENGKGESNMVAQSPSAPASPVPVFPAAPLPIYFLGAAVSGLCLAGREDKKKADPKTSLKVFRRGCLKGRAFFAQIAFPGKCEEPKDDCMKRNQPWKSGVFPGATGVFPHGDDPATHAKTRFRAKWAVVFWHQPK</sequence>
<dbReference type="EMBL" id="CP060035">
    <property type="protein sequence ID" value="QOT71164.1"/>
    <property type="molecule type" value="Genomic_DNA"/>
</dbReference>
<dbReference type="Proteomes" id="UP000593663">
    <property type="component" value="Chromosome 1"/>
</dbReference>
<evidence type="ECO:0000313" key="2">
    <source>
        <dbReference type="EMBL" id="QOT71164.1"/>
    </source>
</evidence>
<proteinExistence type="predicted"/>
<evidence type="ECO:0000256" key="1">
    <source>
        <dbReference type="SAM" id="Phobius"/>
    </source>
</evidence>
<dbReference type="RefSeq" id="WP_193666699.1">
    <property type="nucleotide sequence ID" value="NZ_CP060035.1"/>
</dbReference>
<reference evidence="3" key="1">
    <citation type="submission" date="2020-08" db="EMBL/GenBank/DDBJ databases">
        <title>Complete genome sequence of Sphingobium barthaii strain KK22, a high-molecular-weight polycyclic aromatic hydrocarbon-degrading soil bacterium.</title>
        <authorList>
            <person name="Mori J.F."/>
            <person name="Kanaly R.A."/>
        </authorList>
    </citation>
    <scope>NUCLEOTIDE SEQUENCE [LARGE SCALE GENOMIC DNA]</scope>
    <source>
        <strain evidence="3">KK22</strain>
    </source>
</reference>
<keyword evidence="1" id="KW-0812">Transmembrane</keyword>
<evidence type="ECO:0000313" key="3">
    <source>
        <dbReference type="Proteomes" id="UP000593663"/>
    </source>
</evidence>
<name>A0A7M2GEM5_SPHSA</name>
<keyword evidence="1" id="KW-1133">Transmembrane helix</keyword>
<dbReference type="AlphaFoldDB" id="A0A7M2GEM5"/>
<organism evidence="2 3">
    <name type="scientific">Sphingobium fuliginis (strain ATCC 27551)</name>
    <dbReference type="NCBI Taxonomy" id="336203"/>
    <lineage>
        <taxon>Bacteria</taxon>
        <taxon>Pseudomonadati</taxon>
        <taxon>Pseudomonadota</taxon>
        <taxon>Alphaproteobacteria</taxon>
        <taxon>Sphingomonadales</taxon>
        <taxon>Sphingomonadaceae</taxon>
        <taxon>Sphingobium</taxon>
    </lineage>
</organism>
<feature type="transmembrane region" description="Helical" evidence="1">
    <location>
        <begin position="36"/>
        <end position="58"/>
    </location>
</feature>
<gene>
    <name evidence="2" type="ORF">H5V43_13835</name>
</gene>